<evidence type="ECO:0000313" key="3">
    <source>
        <dbReference type="Proteomes" id="UP001464555"/>
    </source>
</evidence>
<feature type="compositionally biased region" description="Basic and acidic residues" evidence="1">
    <location>
        <begin position="1"/>
        <end position="23"/>
    </location>
</feature>
<gene>
    <name evidence="2" type="ORF">AAEO56_03780</name>
</gene>
<evidence type="ECO:0000256" key="1">
    <source>
        <dbReference type="SAM" id="MobiDB-lite"/>
    </source>
</evidence>
<sequence length="90" mass="10300">MENNANDRNRPNNDRLNEIKNMKPDTTLPYEDPLLINPAELATFPKKSKIATAGQIEKESEDHLVNRRSPVREGRNITRTDNDPNNDGFL</sequence>
<protein>
    <submittedName>
        <fullName evidence="2">Uncharacterized protein</fullName>
    </submittedName>
</protein>
<accession>A0ABU9HTZ6</accession>
<feature type="region of interest" description="Disordered" evidence="1">
    <location>
        <begin position="54"/>
        <end position="90"/>
    </location>
</feature>
<keyword evidence="3" id="KW-1185">Reference proteome</keyword>
<proteinExistence type="predicted"/>
<comment type="caution">
    <text evidence="2">The sequence shown here is derived from an EMBL/GenBank/DDBJ whole genome shotgun (WGS) entry which is preliminary data.</text>
</comment>
<dbReference type="Proteomes" id="UP001464555">
    <property type="component" value="Unassembled WGS sequence"/>
</dbReference>
<feature type="region of interest" description="Disordered" evidence="1">
    <location>
        <begin position="1"/>
        <end position="26"/>
    </location>
</feature>
<evidence type="ECO:0000313" key="2">
    <source>
        <dbReference type="EMBL" id="MEL1243370.1"/>
    </source>
</evidence>
<reference evidence="2 3" key="1">
    <citation type="submission" date="2024-04" db="EMBL/GenBank/DDBJ databases">
        <title>Flavobacterium sp. DGU11 16S ribosomal RNA gene Genome sequencing and assembly.</title>
        <authorList>
            <person name="Park S."/>
        </authorList>
    </citation>
    <scope>NUCLEOTIDE SEQUENCE [LARGE SCALE GENOMIC DNA]</scope>
    <source>
        <strain evidence="2 3">DGU11</strain>
    </source>
</reference>
<dbReference type="EMBL" id="JBBYHR010000002">
    <property type="protein sequence ID" value="MEL1243370.1"/>
    <property type="molecule type" value="Genomic_DNA"/>
</dbReference>
<dbReference type="RefSeq" id="WP_341695691.1">
    <property type="nucleotide sequence ID" value="NZ_JBBYHR010000002.1"/>
</dbReference>
<feature type="compositionally biased region" description="Basic and acidic residues" evidence="1">
    <location>
        <begin position="56"/>
        <end position="82"/>
    </location>
</feature>
<organism evidence="2 3">
    <name type="scientific">Flavobacterium arundinis</name>
    <dbReference type="NCBI Taxonomy" id="3139143"/>
    <lineage>
        <taxon>Bacteria</taxon>
        <taxon>Pseudomonadati</taxon>
        <taxon>Bacteroidota</taxon>
        <taxon>Flavobacteriia</taxon>
        <taxon>Flavobacteriales</taxon>
        <taxon>Flavobacteriaceae</taxon>
        <taxon>Flavobacterium</taxon>
    </lineage>
</organism>
<name>A0ABU9HTZ6_9FLAO</name>